<feature type="transmembrane region" description="Helical" evidence="1">
    <location>
        <begin position="30"/>
        <end position="50"/>
    </location>
</feature>
<dbReference type="EMBL" id="JAGTTL010000001">
    <property type="protein sequence ID" value="KAK6328347.1"/>
    <property type="molecule type" value="Genomic_DNA"/>
</dbReference>
<organism evidence="2 3">
    <name type="scientific">Coregonus suidteri</name>
    <dbReference type="NCBI Taxonomy" id="861788"/>
    <lineage>
        <taxon>Eukaryota</taxon>
        <taxon>Metazoa</taxon>
        <taxon>Chordata</taxon>
        <taxon>Craniata</taxon>
        <taxon>Vertebrata</taxon>
        <taxon>Euteleostomi</taxon>
        <taxon>Actinopterygii</taxon>
        <taxon>Neopterygii</taxon>
        <taxon>Teleostei</taxon>
        <taxon>Protacanthopterygii</taxon>
        <taxon>Salmoniformes</taxon>
        <taxon>Salmonidae</taxon>
        <taxon>Coregoninae</taxon>
        <taxon>Coregonus</taxon>
    </lineage>
</organism>
<evidence type="ECO:0000313" key="3">
    <source>
        <dbReference type="Proteomes" id="UP001356427"/>
    </source>
</evidence>
<protein>
    <submittedName>
        <fullName evidence="2">Uncharacterized protein</fullName>
    </submittedName>
</protein>
<proteinExistence type="predicted"/>
<sequence length="69" mass="7865">MLSETTAESHLMEKELEEWLGLGLDGGWDWMVLLICFVVTGFSYAFPKAISVYFKELMRDFDVGHSDTA</sequence>
<evidence type="ECO:0000313" key="2">
    <source>
        <dbReference type="EMBL" id="KAK6328347.1"/>
    </source>
</evidence>
<keyword evidence="1" id="KW-1133">Transmembrane helix</keyword>
<reference evidence="2 3" key="1">
    <citation type="submission" date="2021-04" db="EMBL/GenBank/DDBJ databases">
        <authorList>
            <person name="De Guttry C."/>
            <person name="Zahm M."/>
            <person name="Klopp C."/>
            <person name="Cabau C."/>
            <person name="Louis A."/>
            <person name="Berthelot C."/>
            <person name="Parey E."/>
            <person name="Roest Crollius H."/>
            <person name="Montfort J."/>
            <person name="Robinson-Rechavi M."/>
            <person name="Bucao C."/>
            <person name="Bouchez O."/>
            <person name="Gislard M."/>
            <person name="Lluch J."/>
            <person name="Milhes M."/>
            <person name="Lampietro C."/>
            <person name="Lopez Roques C."/>
            <person name="Donnadieu C."/>
            <person name="Braasch I."/>
            <person name="Desvignes T."/>
            <person name="Postlethwait J."/>
            <person name="Bobe J."/>
            <person name="Wedekind C."/>
            <person name="Guiguen Y."/>
        </authorList>
    </citation>
    <scope>NUCLEOTIDE SEQUENCE [LARGE SCALE GENOMIC DNA]</scope>
    <source>
        <strain evidence="2">Cs_M1</strain>
        <tissue evidence="2">Blood</tissue>
    </source>
</reference>
<accession>A0AAN8MJ52</accession>
<comment type="caution">
    <text evidence="2">The sequence shown here is derived from an EMBL/GenBank/DDBJ whole genome shotgun (WGS) entry which is preliminary data.</text>
</comment>
<dbReference type="Proteomes" id="UP001356427">
    <property type="component" value="Unassembled WGS sequence"/>
</dbReference>
<name>A0AAN8MJ52_9TELE</name>
<dbReference type="AlphaFoldDB" id="A0AAN8MJ52"/>
<keyword evidence="1" id="KW-0472">Membrane</keyword>
<keyword evidence="1" id="KW-0812">Transmembrane</keyword>
<evidence type="ECO:0000256" key="1">
    <source>
        <dbReference type="SAM" id="Phobius"/>
    </source>
</evidence>
<gene>
    <name evidence="2" type="ORF">J4Q44_G00003250</name>
</gene>
<keyword evidence="3" id="KW-1185">Reference proteome</keyword>